<dbReference type="InterPro" id="IPR035906">
    <property type="entry name" value="MetI-like_sf"/>
</dbReference>
<dbReference type="Pfam" id="PF00528">
    <property type="entry name" value="BPD_transp_1"/>
    <property type="match status" value="1"/>
</dbReference>
<feature type="transmembrane region" description="Helical" evidence="7">
    <location>
        <begin position="82"/>
        <end position="103"/>
    </location>
</feature>
<evidence type="ECO:0000259" key="8">
    <source>
        <dbReference type="PROSITE" id="PS50928"/>
    </source>
</evidence>
<feature type="domain" description="ABC transmembrane type-1" evidence="8">
    <location>
        <begin position="78"/>
        <end position="293"/>
    </location>
</feature>
<evidence type="ECO:0000256" key="4">
    <source>
        <dbReference type="ARBA" id="ARBA00022692"/>
    </source>
</evidence>
<dbReference type="InterPro" id="IPR051393">
    <property type="entry name" value="ABC_transporter_permease"/>
</dbReference>
<evidence type="ECO:0000313" key="9">
    <source>
        <dbReference type="EMBL" id="GAA6407495.1"/>
    </source>
</evidence>
<feature type="transmembrane region" description="Helical" evidence="7">
    <location>
        <begin position="115"/>
        <end position="135"/>
    </location>
</feature>
<feature type="transmembrane region" description="Helical" evidence="7">
    <location>
        <begin position="21"/>
        <end position="41"/>
    </location>
</feature>
<feature type="transmembrane region" description="Helical" evidence="7">
    <location>
        <begin position="274"/>
        <end position="295"/>
    </location>
</feature>
<dbReference type="CDD" id="cd06261">
    <property type="entry name" value="TM_PBP2"/>
    <property type="match status" value="1"/>
</dbReference>
<dbReference type="PROSITE" id="PS50928">
    <property type="entry name" value="ABC_TM1"/>
    <property type="match status" value="1"/>
</dbReference>
<sequence>MDEVARQQKTKTRYSKGAATGFFMVMPTVIGLMILNIYPLLRTVYMSFFKSGSFGKWAFVGLDNYMKMFQSDSFWTITKNTLVFMVMTVPVTVIFGLLIAVLLDQKIKGKTVFRAIYFLPMVVAPAAVAMVWKWLFNSEYGIINTVLGALHLPSDINWIADPKTALLTCAIVTIWSSVGYDAILLLSGLQSISRTYYEAARIDGATGFQQFRKITVPLVSPTLFFVLMMRVMASLKVFDIVYMMIEKTNPAIRSAETILYNFYQETFVKNNKGYGSALVVWCVILIAMITIIQFIGQKKWVTYDV</sequence>
<proteinExistence type="inferred from homology"/>
<keyword evidence="6 7" id="KW-0472">Membrane</keyword>
<evidence type="ECO:0000256" key="5">
    <source>
        <dbReference type="ARBA" id="ARBA00022989"/>
    </source>
</evidence>
<evidence type="ECO:0000313" key="10">
    <source>
        <dbReference type="Proteomes" id="UP001600943"/>
    </source>
</evidence>
<keyword evidence="3" id="KW-1003">Cell membrane</keyword>
<dbReference type="PANTHER" id="PTHR30193">
    <property type="entry name" value="ABC TRANSPORTER PERMEASE PROTEIN"/>
    <property type="match status" value="1"/>
</dbReference>
<evidence type="ECO:0000256" key="1">
    <source>
        <dbReference type="ARBA" id="ARBA00004651"/>
    </source>
</evidence>
<dbReference type="Gene3D" id="1.10.3720.10">
    <property type="entry name" value="MetI-like"/>
    <property type="match status" value="1"/>
</dbReference>
<evidence type="ECO:0000256" key="6">
    <source>
        <dbReference type="ARBA" id="ARBA00023136"/>
    </source>
</evidence>
<evidence type="ECO:0000256" key="3">
    <source>
        <dbReference type="ARBA" id="ARBA00022475"/>
    </source>
</evidence>
<comment type="subcellular location">
    <subcellularLocation>
        <location evidence="1 7">Cell membrane</location>
        <topology evidence="1 7">Multi-pass membrane protein</topology>
    </subcellularLocation>
</comment>
<dbReference type="PANTHER" id="PTHR30193:SF37">
    <property type="entry name" value="INNER MEMBRANE ABC TRANSPORTER PERMEASE PROTEIN YCJO"/>
    <property type="match status" value="1"/>
</dbReference>
<keyword evidence="10" id="KW-1185">Reference proteome</keyword>
<feature type="transmembrane region" description="Helical" evidence="7">
    <location>
        <begin position="165"/>
        <end position="186"/>
    </location>
</feature>
<gene>
    <name evidence="9" type="ORF">K040078D81_16120</name>
</gene>
<keyword evidence="4 7" id="KW-0812">Transmembrane</keyword>
<evidence type="ECO:0000256" key="7">
    <source>
        <dbReference type="RuleBase" id="RU363032"/>
    </source>
</evidence>
<evidence type="ECO:0000256" key="2">
    <source>
        <dbReference type="ARBA" id="ARBA00022448"/>
    </source>
</evidence>
<keyword evidence="5 7" id="KW-1133">Transmembrane helix</keyword>
<keyword evidence="2 7" id="KW-0813">Transport</keyword>
<name>A0ABQ0B7R6_9FIRM</name>
<dbReference type="Proteomes" id="UP001600943">
    <property type="component" value="Unassembled WGS sequence"/>
</dbReference>
<dbReference type="SUPFAM" id="SSF161098">
    <property type="entry name" value="MetI-like"/>
    <property type="match status" value="1"/>
</dbReference>
<organism evidence="9 10">
    <name type="scientific">Blautia hominis</name>
    <dbReference type="NCBI Taxonomy" id="2025493"/>
    <lineage>
        <taxon>Bacteria</taxon>
        <taxon>Bacillati</taxon>
        <taxon>Bacillota</taxon>
        <taxon>Clostridia</taxon>
        <taxon>Lachnospirales</taxon>
        <taxon>Lachnospiraceae</taxon>
        <taxon>Blautia</taxon>
    </lineage>
</organism>
<reference evidence="9 10" key="1">
    <citation type="submission" date="2024-04" db="EMBL/GenBank/DDBJ databases">
        <title>Defined microbial consortia suppress multidrug-resistant proinflammatory Enterobacteriaceae via ecological control.</title>
        <authorList>
            <person name="Furuichi M."/>
            <person name="Kawaguchi T."/>
            <person name="Pust M."/>
            <person name="Yasuma K."/>
            <person name="Plichta D."/>
            <person name="Hasegawa N."/>
            <person name="Ohya T."/>
            <person name="Bhattarai S."/>
            <person name="Sasajima S."/>
            <person name="Aoto Y."/>
            <person name="Tuganbaev T."/>
            <person name="Yaginuma M."/>
            <person name="Ueda M."/>
            <person name="Okahashi N."/>
            <person name="Amafuji K."/>
            <person name="Kiridooshi Y."/>
            <person name="Sugita K."/>
            <person name="Strazar M."/>
            <person name="Skelly A."/>
            <person name="Suda W."/>
            <person name="Hattori M."/>
            <person name="Nakamoto N."/>
            <person name="Caballero S."/>
            <person name="Norman J."/>
            <person name="Olle B."/>
            <person name="Tanoue T."/>
            <person name="Arita M."/>
            <person name="Bucci V."/>
            <person name="Atarashi K."/>
            <person name="Xavier R."/>
            <person name="Honda K."/>
        </authorList>
    </citation>
    <scope>NUCLEOTIDE SEQUENCE [LARGE SCALE GENOMIC DNA]</scope>
    <source>
        <strain evidence="10">k04-0078-D8-1</strain>
    </source>
</reference>
<dbReference type="EMBL" id="BAABYW010000001">
    <property type="protein sequence ID" value="GAA6407495.1"/>
    <property type="molecule type" value="Genomic_DNA"/>
</dbReference>
<comment type="caution">
    <text evidence="9">The sequence shown here is derived from an EMBL/GenBank/DDBJ whole genome shotgun (WGS) entry which is preliminary data.</text>
</comment>
<dbReference type="InterPro" id="IPR000515">
    <property type="entry name" value="MetI-like"/>
</dbReference>
<feature type="transmembrane region" description="Helical" evidence="7">
    <location>
        <begin position="222"/>
        <end position="245"/>
    </location>
</feature>
<accession>A0ABQ0B7R6</accession>
<comment type="similarity">
    <text evidence="7">Belongs to the binding-protein-dependent transport system permease family.</text>
</comment>
<protein>
    <submittedName>
        <fullName evidence="9">Sugar ABC transporter permease</fullName>
    </submittedName>
</protein>